<protein>
    <recommendedName>
        <fullName evidence="11">Alkyl hydroperoxide reductase E</fullName>
        <ecNumber evidence="10">1.11.1.29</ecNumber>
    </recommendedName>
    <alternativeName>
        <fullName evidence="12">Mycoredoxin-dependent peroxiredoxin</fullName>
    </alternativeName>
    <alternativeName>
        <fullName evidence="13">Peroxiredoxin AhpE</fullName>
    </alternativeName>
    <alternativeName>
        <fullName evidence="5">Thioredoxin peroxidase</fullName>
    </alternativeName>
</protein>
<evidence type="ECO:0000256" key="12">
    <source>
        <dbReference type="ARBA" id="ARBA00082991"/>
    </source>
</evidence>
<dbReference type="InterPro" id="IPR024706">
    <property type="entry name" value="Peroxiredoxin_AhpC-typ"/>
</dbReference>
<dbReference type="InterPro" id="IPR000866">
    <property type="entry name" value="AhpC/TSA"/>
</dbReference>
<dbReference type="InterPro" id="IPR050455">
    <property type="entry name" value="Tpx_Peroxidase_subfamily"/>
</dbReference>
<dbReference type="Proteomes" id="UP000224130">
    <property type="component" value="Unassembled WGS sequence"/>
</dbReference>
<evidence type="ECO:0000256" key="6">
    <source>
        <dbReference type="ARBA" id="ARBA00052774"/>
    </source>
</evidence>
<evidence type="ECO:0000256" key="8">
    <source>
        <dbReference type="ARBA" id="ARBA00060973"/>
    </source>
</evidence>
<sequence>MAADPAIDAVTPPVAGDPAPDFTLPDTHGTPTQLADLRGEPVLVVFYPFAFSGICTGELCELRDNIEDFESAGVRLLAVSTDPVFTLKAWQEIEGFGFDLLSDFWPHGAAARAFGVFDERSGHALRGSFLVDADGIVRWSVVHPRGQRRDLDGYLQALAEI</sequence>
<comment type="catalytic activity">
    <reaction evidence="6">
        <text>[mycoredoxin]-L-dithiol + a hydroperoxide = [mycoredoxin]-L-disulfide + an alcohol + H2O</text>
        <dbReference type="Rhea" id="RHEA:62640"/>
        <dbReference type="Rhea" id="RHEA-COMP:16137"/>
        <dbReference type="Rhea" id="RHEA-COMP:16138"/>
        <dbReference type="ChEBI" id="CHEBI:15377"/>
        <dbReference type="ChEBI" id="CHEBI:29950"/>
        <dbReference type="ChEBI" id="CHEBI:30879"/>
        <dbReference type="ChEBI" id="CHEBI:35924"/>
        <dbReference type="ChEBI" id="CHEBI:50058"/>
        <dbReference type="EC" id="1.11.1.29"/>
    </reaction>
</comment>
<dbReference type="InterPro" id="IPR036249">
    <property type="entry name" value="Thioredoxin-like_sf"/>
</dbReference>
<comment type="caution">
    <text evidence="17">The sequence shown here is derived from an EMBL/GenBank/DDBJ whole genome shotgun (WGS) entry which is preliminary data.</text>
</comment>
<name>A0A2A9EZK2_9MICO</name>
<feature type="region of interest" description="Disordered" evidence="15">
    <location>
        <begin position="1"/>
        <end position="22"/>
    </location>
</feature>
<evidence type="ECO:0000313" key="18">
    <source>
        <dbReference type="Proteomes" id="UP000224130"/>
    </source>
</evidence>
<evidence type="ECO:0000256" key="5">
    <source>
        <dbReference type="ARBA" id="ARBA00032824"/>
    </source>
</evidence>
<evidence type="ECO:0000256" key="15">
    <source>
        <dbReference type="SAM" id="MobiDB-lite"/>
    </source>
</evidence>
<keyword evidence="4" id="KW-0676">Redox-active center</keyword>
<dbReference type="SUPFAM" id="SSF52833">
    <property type="entry name" value="Thioredoxin-like"/>
    <property type="match status" value="1"/>
</dbReference>
<dbReference type="Gene3D" id="3.40.30.10">
    <property type="entry name" value="Glutaredoxin"/>
    <property type="match status" value="1"/>
</dbReference>
<organism evidence="17 18">
    <name type="scientific">Isoptericola jiangsuensis</name>
    <dbReference type="NCBI Taxonomy" id="548579"/>
    <lineage>
        <taxon>Bacteria</taxon>
        <taxon>Bacillati</taxon>
        <taxon>Actinomycetota</taxon>
        <taxon>Actinomycetes</taxon>
        <taxon>Micrococcales</taxon>
        <taxon>Promicromonosporaceae</taxon>
        <taxon>Isoptericola</taxon>
    </lineage>
</organism>
<evidence type="ECO:0000256" key="11">
    <source>
        <dbReference type="ARBA" id="ARBA00068979"/>
    </source>
</evidence>
<dbReference type="PROSITE" id="PS51352">
    <property type="entry name" value="THIOREDOXIN_2"/>
    <property type="match status" value="1"/>
</dbReference>
<dbReference type="RefSeq" id="WP_245852362.1">
    <property type="nucleotide sequence ID" value="NZ_PDJJ01000001.1"/>
</dbReference>
<keyword evidence="1" id="KW-0575">Peroxidase</keyword>
<dbReference type="AlphaFoldDB" id="A0A2A9EZK2"/>
<keyword evidence="3" id="KW-0560">Oxidoreductase</keyword>
<keyword evidence="18" id="KW-1185">Reference proteome</keyword>
<dbReference type="PIRSF" id="PIRSF000239">
    <property type="entry name" value="AHPC"/>
    <property type="match status" value="1"/>
</dbReference>
<reference evidence="17 18" key="1">
    <citation type="submission" date="2017-10" db="EMBL/GenBank/DDBJ databases">
        <title>Sequencing the genomes of 1000 actinobacteria strains.</title>
        <authorList>
            <person name="Klenk H.-P."/>
        </authorList>
    </citation>
    <scope>NUCLEOTIDE SEQUENCE [LARGE SCALE GENOMIC DNA]</scope>
    <source>
        <strain evidence="17 18">DSM 21863</strain>
    </source>
</reference>
<feature type="active site" description="Cysteine sulfenic acid (-SOH) intermediate; for peroxidase activity" evidence="14">
    <location>
        <position position="55"/>
    </location>
</feature>
<dbReference type="InterPro" id="IPR013766">
    <property type="entry name" value="Thioredoxin_domain"/>
</dbReference>
<comment type="similarity">
    <text evidence="8">Belongs to the peroxiredoxin family. AhpE subfamily.</text>
</comment>
<evidence type="ECO:0000313" key="17">
    <source>
        <dbReference type="EMBL" id="PFG43579.1"/>
    </source>
</evidence>
<gene>
    <name evidence="17" type="ORF">ATJ88_2283</name>
</gene>
<dbReference type="Pfam" id="PF00578">
    <property type="entry name" value="AhpC-TSA"/>
    <property type="match status" value="1"/>
</dbReference>
<comment type="function">
    <text evidence="7">Thiol-specific peroxidase that catalyzes the reduction of hydrogen peroxide and organic hydroperoxides to water and alcohols, respectively. Plays a role in cell protection against oxidative stress by detoxifying peroxides. May represent an important antioxidant defense against cytotoxic peroxides, especially peroxynitrite, which can be formed by activated macrophages during infection.</text>
</comment>
<evidence type="ECO:0000256" key="14">
    <source>
        <dbReference type="PIRSR" id="PIRSR000239-1"/>
    </source>
</evidence>
<dbReference type="PANTHER" id="PTHR43110:SF1">
    <property type="entry name" value="THIOL PEROXIDASE"/>
    <property type="match status" value="1"/>
</dbReference>
<evidence type="ECO:0000256" key="4">
    <source>
        <dbReference type="ARBA" id="ARBA00023284"/>
    </source>
</evidence>
<evidence type="ECO:0000256" key="7">
    <source>
        <dbReference type="ARBA" id="ARBA00056930"/>
    </source>
</evidence>
<evidence type="ECO:0000256" key="2">
    <source>
        <dbReference type="ARBA" id="ARBA00022862"/>
    </source>
</evidence>
<evidence type="ECO:0000256" key="3">
    <source>
        <dbReference type="ARBA" id="ARBA00023002"/>
    </source>
</evidence>
<dbReference type="GO" id="GO:0004601">
    <property type="term" value="F:peroxidase activity"/>
    <property type="evidence" value="ECO:0007669"/>
    <property type="project" value="UniProtKB-KW"/>
</dbReference>
<evidence type="ECO:0000256" key="1">
    <source>
        <dbReference type="ARBA" id="ARBA00022559"/>
    </source>
</evidence>
<comment type="subunit">
    <text evidence="9">Homodimer. Forms both dimers and octamers; a tightly-associated dimer and a ring-like octamer.</text>
</comment>
<dbReference type="EC" id="1.11.1.29" evidence="10"/>
<dbReference type="FunFam" id="3.40.30.10:FF:000118">
    <property type="entry name" value="Peroxiredoxin AhpE"/>
    <property type="match status" value="1"/>
</dbReference>
<evidence type="ECO:0000256" key="10">
    <source>
        <dbReference type="ARBA" id="ARBA00067009"/>
    </source>
</evidence>
<evidence type="ECO:0000259" key="16">
    <source>
        <dbReference type="PROSITE" id="PS51352"/>
    </source>
</evidence>
<dbReference type="EMBL" id="PDJJ01000001">
    <property type="protein sequence ID" value="PFG43579.1"/>
    <property type="molecule type" value="Genomic_DNA"/>
</dbReference>
<evidence type="ECO:0000256" key="9">
    <source>
        <dbReference type="ARBA" id="ARBA00065226"/>
    </source>
</evidence>
<evidence type="ECO:0000256" key="13">
    <source>
        <dbReference type="ARBA" id="ARBA00083736"/>
    </source>
</evidence>
<proteinExistence type="inferred from homology"/>
<accession>A0A2A9EZK2</accession>
<keyword evidence="2" id="KW-0049">Antioxidant</keyword>
<dbReference type="PANTHER" id="PTHR43110">
    <property type="entry name" value="THIOL PEROXIDASE"/>
    <property type="match status" value="1"/>
</dbReference>
<dbReference type="CDD" id="cd03018">
    <property type="entry name" value="PRX_AhpE_like"/>
    <property type="match status" value="1"/>
</dbReference>
<feature type="domain" description="Thioredoxin" evidence="16">
    <location>
        <begin position="13"/>
        <end position="161"/>
    </location>
</feature>